<protein>
    <submittedName>
        <fullName evidence="1">Uncharacterized protein</fullName>
    </submittedName>
</protein>
<dbReference type="Proteomes" id="UP000053258">
    <property type="component" value="Unassembled WGS sequence"/>
</dbReference>
<organism evidence="1 2">
    <name type="scientific">Manacus vitellinus</name>
    <name type="common">golden-collared manakin</name>
    <dbReference type="NCBI Taxonomy" id="328815"/>
    <lineage>
        <taxon>Eukaryota</taxon>
        <taxon>Metazoa</taxon>
        <taxon>Chordata</taxon>
        <taxon>Craniata</taxon>
        <taxon>Vertebrata</taxon>
        <taxon>Euteleostomi</taxon>
        <taxon>Archelosauria</taxon>
        <taxon>Archosauria</taxon>
        <taxon>Dinosauria</taxon>
        <taxon>Saurischia</taxon>
        <taxon>Theropoda</taxon>
        <taxon>Coelurosauria</taxon>
        <taxon>Aves</taxon>
        <taxon>Neognathae</taxon>
        <taxon>Neoaves</taxon>
        <taxon>Telluraves</taxon>
        <taxon>Australaves</taxon>
        <taxon>Passeriformes</taxon>
        <taxon>Pipridae</taxon>
        <taxon>Manacus</taxon>
    </lineage>
</organism>
<feature type="non-terminal residue" evidence="1">
    <location>
        <position position="39"/>
    </location>
</feature>
<proteinExistence type="predicted"/>
<keyword evidence="2" id="KW-1185">Reference proteome</keyword>
<sequence>ERSSSSGKMGQSLPFLTMSVIKWTSFKVTELLFRPVSLF</sequence>
<accession>A0A093QJA2</accession>
<evidence type="ECO:0000313" key="1">
    <source>
        <dbReference type="EMBL" id="KFW84117.1"/>
    </source>
</evidence>
<gene>
    <name evidence="1" type="ORF">N305_08884</name>
</gene>
<dbReference type="AlphaFoldDB" id="A0A093QJA2"/>
<reference evidence="1 2" key="1">
    <citation type="submission" date="2014-06" db="EMBL/GenBank/DDBJ databases">
        <title>Genome evolution of avian class.</title>
        <authorList>
            <person name="Zhang G."/>
            <person name="Li C."/>
        </authorList>
    </citation>
    <scope>NUCLEOTIDE SEQUENCE [LARGE SCALE GENOMIC DNA]</scope>
    <source>
        <strain evidence="1">BGI_N305</strain>
    </source>
</reference>
<evidence type="ECO:0000313" key="2">
    <source>
        <dbReference type="Proteomes" id="UP000053258"/>
    </source>
</evidence>
<dbReference type="EMBL" id="KL672028">
    <property type="protein sequence ID" value="KFW84117.1"/>
    <property type="molecule type" value="Genomic_DNA"/>
</dbReference>
<feature type="non-terminal residue" evidence="1">
    <location>
        <position position="1"/>
    </location>
</feature>
<name>A0A093QJA2_9PASS</name>